<proteinExistence type="predicted"/>
<dbReference type="Gene3D" id="3.90.176.10">
    <property type="entry name" value="Toxin ADP-ribosyltransferase, Chain A, domain 1"/>
    <property type="match status" value="1"/>
</dbReference>
<name>E1NUQ1_9LACO</name>
<evidence type="ECO:0000259" key="1">
    <source>
        <dbReference type="Pfam" id="PF03496"/>
    </source>
</evidence>
<sequence>MRLNIWDNDLQEKVHNLDSALSKMPIYDGKEPLQRDLFFMDYEKMDKFIKELSKGRFFVDKAYLSASKDHYGEGTEQVHMIIKHCKSARDVSKYNYNEQEVIFPRNTKFRIVKTYEQNGIMTVVMLEE</sequence>
<accession>E1NUQ1</accession>
<evidence type="ECO:0000313" key="3">
    <source>
        <dbReference type="Proteomes" id="UP000003648"/>
    </source>
</evidence>
<evidence type="ECO:0000313" key="2">
    <source>
        <dbReference type="EMBL" id="EFO70165.1"/>
    </source>
</evidence>
<dbReference type="Pfam" id="PF03496">
    <property type="entry name" value="ADPrib_exo_Tox"/>
    <property type="match status" value="1"/>
</dbReference>
<protein>
    <recommendedName>
        <fullName evidence="1">ADP ribosyltransferase domain-containing protein</fullName>
    </recommendedName>
</protein>
<organism evidence="2 3">
    <name type="scientific">Lactobacillus iners LactinV 01V1-a</name>
    <dbReference type="NCBI Taxonomy" id="879297"/>
    <lineage>
        <taxon>Bacteria</taxon>
        <taxon>Bacillati</taxon>
        <taxon>Bacillota</taxon>
        <taxon>Bacilli</taxon>
        <taxon>Lactobacillales</taxon>
        <taxon>Lactobacillaceae</taxon>
        <taxon>Lactobacillus</taxon>
    </lineage>
</organism>
<reference evidence="2 3" key="1">
    <citation type="submission" date="2010-09" db="EMBL/GenBank/DDBJ databases">
        <authorList>
            <person name="Durkin A.S."/>
            <person name="Madupu R."/>
            <person name="Torralba M."/>
            <person name="Gillis M."/>
            <person name="Methe B."/>
            <person name="Sutton G."/>
            <person name="Nelson K.E."/>
        </authorList>
    </citation>
    <scope>NUCLEOTIDE SEQUENCE [LARGE SCALE GENOMIC DNA]</scope>
    <source>
        <strain evidence="2 3">LactinV 01V1-a</strain>
    </source>
</reference>
<comment type="caution">
    <text evidence="2">The sequence shown here is derived from an EMBL/GenBank/DDBJ whole genome shotgun (WGS) entry which is preliminary data.</text>
</comment>
<dbReference type="Proteomes" id="UP000003648">
    <property type="component" value="Unassembled WGS sequence"/>
</dbReference>
<dbReference type="GO" id="GO:0005576">
    <property type="term" value="C:extracellular region"/>
    <property type="evidence" value="ECO:0007669"/>
    <property type="project" value="InterPro"/>
</dbReference>
<gene>
    <name evidence="2" type="ORF">HMPREF9211_0107</name>
</gene>
<dbReference type="PROSITE" id="PS51996">
    <property type="entry name" value="TR_MART"/>
    <property type="match status" value="1"/>
</dbReference>
<dbReference type="InterPro" id="IPR003540">
    <property type="entry name" value="ADP-ribosyltransferase"/>
</dbReference>
<dbReference type="SUPFAM" id="SSF56399">
    <property type="entry name" value="ADP-ribosylation"/>
    <property type="match status" value="1"/>
</dbReference>
<dbReference type="EMBL" id="AEHQ01000081">
    <property type="protein sequence ID" value="EFO70165.1"/>
    <property type="molecule type" value="Genomic_DNA"/>
</dbReference>
<dbReference type="AlphaFoldDB" id="E1NUQ1"/>
<feature type="domain" description="ADP ribosyltransferase" evidence="1">
    <location>
        <begin position="7"/>
        <end position="120"/>
    </location>
</feature>